<dbReference type="NCBIfam" id="TIGR01044">
    <property type="entry name" value="rplV_bact"/>
    <property type="match status" value="1"/>
</dbReference>
<dbReference type="InterPro" id="IPR001063">
    <property type="entry name" value="Ribosomal_uL22"/>
</dbReference>
<organism evidence="12 13">
    <name type="scientific">Candidatus Nealsonbacteria bacterium CG23_combo_of_CG06-09_8_20_14_all_37_18</name>
    <dbReference type="NCBI Taxonomy" id="1974720"/>
    <lineage>
        <taxon>Bacteria</taxon>
        <taxon>Candidatus Nealsoniibacteriota</taxon>
    </lineage>
</organism>
<evidence type="ECO:0000256" key="11">
    <source>
        <dbReference type="SAM" id="MobiDB-lite"/>
    </source>
</evidence>
<dbReference type="CDD" id="cd00336">
    <property type="entry name" value="Ribosomal_L22"/>
    <property type="match status" value="1"/>
</dbReference>
<dbReference type="Proteomes" id="UP000229952">
    <property type="component" value="Unassembled WGS sequence"/>
</dbReference>
<evidence type="ECO:0000256" key="1">
    <source>
        <dbReference type="ARBA" id="ARBA00009451"/>
    </source>
</evidence>
<accession>A0A2G9Z157</accession>
<dbReference type="InterPro" id="IPR047867">
    <property type="entry name" value="Ribosomal_uL22_bac/org-type"/>
</dbReference>
<dbReference type="GO" id="GO:0019843">
    <property type="term" value="F:rRNA binding"/>
    <property type="evidence" value="ECO:0007669"/>
    <property type="project" value="UniProtKB-UniRule"/>
</dbReference>
<dbReference type="EMBL" id="PCRQ01000018">
    <property type="protein sequence ID" value="PIP24441.1"/>
    <property type="molecule type" value="Genomic_DNA"/>
</dbReference>
<keyword evidence="3 7" id="KW-0694">RNA-binding</keyword>
<gene>
    <name evidence="7" type="primary">rplV</name>
    <name evidence="12" type="ORF">COX35_00805</name>
</gene>
<keyword evidence="2 7" id="KW-0699">rRNA-binding</keyword>
<evidence type="ECO:0000256" key="4">
    <source>
        <dbReference type="ARBA" id="ARBA00022980"/>
    </source>
</evidence>
<comment type="function">
    <text evidence="7">The globular domain of the protein is located near the polypeptide exit tunnel on the outside of the subunit, while an extended beta-hairpin is found that lines the wall of the exit tunnel in the center of the 70S ribosome.</text>
</comment>
<sequence length="172" mass="19875">MSVTAKLNYLRIAPRKVRLLADLIRGKMVKDAQTTLSFIVKKSATPLLKLLNQAVANAQNNFQLDANNLYISKITVDEGPKLKRWRPRARGQTYEIQKKTSHITIILDEKIKTKKKVKKIKRPKAMVEKVPVEEPKERIVKPEKPKPKPEIEMTKPKIEKGGIKRIFRRKAF</sequence>
<dbReference type="GO" id="GO:0003735">
    <property type="term" value="F:structural constituent of ribosome"/>
    <property type="evidence" value="ECO:0007669"/>
    <property type="project" value="InterPro"/>
</dbReference>
<dbReference type="SUPFAM" id="SSF54843">
    <property type="entry name" value="Ribosomal protein L22"/>
    <property type="match status" value="1"/>
</dbReference>
<name>A0A2G9Z157_9BACT</name>
<comment type="similarity">
    <text evidence="1 7 8">Belongs to the universal ribosomal protein uL22 family.</text>
</comment>
<evidence type="ECO:0000256" key="9">
    <source>
        <dbReference type="RuleBase" id="RU004006"/>
    </source>
</evidence>
<comment type="subunit">
    <text evidence="7 9">Part of the 50S ribosomal subunit.</text>
</comment>
<comment type="function">
    <text evidence="7 10">This protein binds specifically to 23S rRNA; its binding is stimulated by other ribosomal proteins, e.g., L4, L17, and L20. It is important during the early stages of 50S assembly. It makes multiple contacts with different domains of the 23S rRNA in the assembled 50S subunit and ribosome.</text>
</comment>
<evidence type="ECO:0000256" key="5">
    <source>
        <dbReference type="ARBA" id="ARBA00023274"/>
    </source>
</evidence>
<comment type="caution">
    <text evidence="12">The sequence shown here is derived from an EMBL/GenBank/DDBJ whole genome shotgun (WGS) entry which is preliminary data.</text>
</comment>
<evidence type="ECO:0000256" key="10">
    <source>
        <dbReference type="RuleBase" id="RU004008"/>
    </source>
</evidence>
<evidence type="ECO:0000313" key="13">
    <source>
        <dbReference type="Proteomes" id="UP000229952"/>
    </source>
</evidence>
<evidence type="ECO:0000256" key="2">
    <source>
        <dbReference type="ARBA" id="ARBA00022730"/>
    </source>
</evidence>
<dbReference type="PROSITE" id="PS00464">
    <property type="entry name" value="RIBOSOMAL_L22"/>
    <property type="match status" value="1"/>
</dbReference>
<dbReference type="GO" id="GO:0022625">
    <property type="term" value="C:cytosolic large ribosomal subunit"/>
    <property type="evidence" value="ECO:0007669"/>
    <property type="project" value="TreeGrafter"/>
</dbReference>
<evidence type="ECO:0000256" key="7">
    <source>
        <dbReference type="HAMAP-Rule" id="MF_01331"/>
    </source>
</evidence>
<protein>
    <recommendedName>
        <fullName evidence="6 7">Large ribosomal subunit protein uL22</fullName>
    </recommendedName>
</protein>
<dbReference type="AlphaFoldDB" id="A0A2G9Z157"/>
<dbReference type="InterPro" id="IPR018260">
    <property type="entry name" value="Ribosomal_uL22_CS"/>
</dbReference>
<evidence type="ECO:0000313" key="12">
    <source>
        <dbReference type="EMBL" id="PIP24441.1"/>
    </source>
</evidence>
<dbReference type="PANTHER" id="PTHR13501">
    <property type="entry name" value="CHLOROPLAST 50S RIBOSOMAL PROTEIN L22-RELATED"/>
    <property type="match status" value="1"/>
</dbReference>
<dbReference type="GO" id="GO:0006412">
    <property type="term" value="P:translation"/>
    <property type="evidence" value="ECO:0007669"/>
    <property type="project" value="UniProtKB-UniRule"/>
</dbReference>
<keyword evidence="4 7" id="KW-0689">Ribosomal protein</keyword>
<dbReference type="PANTHER" id="PTHR13501:SF8">
    <property type="entry name" value="LARGE RIBOSOMAL SUBUNIT PROTEIN UL22M"/>
    <property type="match status" value="1"/>
</dbReference>
<reference evidence="12 13" key="1">
    <citation type="submission" date="2017-09" db="EMBL/GenBank/DDBJ databases">
        <title>Depth-based differentiation of microbial function through sediment-hosted aquifers and enrichment of novel symbionts in the deep terrestrial subsurface.</title>
        <authorList>
            <person name="Probst A.J."/>
            <person name="Ladd B."/>
            <person name="Jarett J.K."/>
            <person name="Geller-Mcgrath D.E."/>
            <person name="Sieber C.M."/>
            <person name="Emerson J.B."/>
            <person name="Anantharaman K."/>
            <person name="Thomas B.C."/>
            <person name="Malmstrom R."/>
            <person name="Stieglmeier M."/>
            <person name="Klingl A."/>
            <person name="Woyke T."/>
            <person name="Ryan C.M."/>
            <person name="Banfield J.F."/>
        </authorList>
    </citation>
    <scope>NUCLEOTIDE SEQUENCE [LARGE SCALE GENOMIC DNA]</scope>
    <source>
        <strain evidence="12">CG23_combo_of_CG06-09_8_20_14_all_37_18</strain>
    </source>
</reference>
<dbReference type="Pfam" id="PF00237">
    <property type="entry name" value="Ribosomal_L22"/>
    <property type="match status" value="1"/>
</dbReference>
<evidence type="ECO:0000256" key="8">
    <source>
        <dbReference type="RuleBase" id="RU004005"/>
    </source>
</evidence>
<proteinExistence type="inferred from homology"/>
<dbReference type="InterPro" id="IPR036394">
    <property type="entry name" value="Ribosomal_uL22_sf"/>
</dbReference>
<evidence type="ECO:0000256" key="6">
    <source>
        <dbReference type="ARBA" id="ARBA00035207"/>
    </source>
</evidence>
<dbReference type="InterPro" id="IPR005727">
    <property type="entry name" value="Ribosomal_uL22_bac/chlpt-type"/>
</dbReference>
<evidence type="ECO:0000256" key="3">
    <source>
        <dbReference type="ARBA" id="ARBA00022884"/>
    </source>
</evidence>
<dbReference type="HAMAP" id="MF_01331_B">
    <property type="entry name" value="Ribosomal_uL22_B"/>
    <property type="match status" value="1"/>
</dbReference>
<keyword evidence="5 7" id="KW-0687">Ribonucleoprotein</keyword>
<feature type="region of interest" description="Disordered" evidence="11">
    <location>
        <begin position="132"/>
        <end position="158"/>
    </location>
</feature>
<dbReference type="Gene3D" id="3.90.470.10">
    <property type="entry name" value="Ribosomal protein L22/L17"/>
    <property type="match status" value="1"/>
</dbReference>